<dbReference type="EMBL" id="QSFP01000005">
    <property type="protein sequence ID" value="RHA68310.1"/>
    <property type="molecule type" value="Genomic_DNA"/>
</dbReference>
<dbReference type="EMBL" id="QSHO01000007">
    <property type="protein sequence ID" value="RHC17092.1"/>
    <property type="molecule type" value="Genomic_DNA"/>
</dbReference>
<dbReference type="PROSITE" id="PS01125">
    <property type="entry name" value="ROK"/>
    <property type="match status" value="1"/>
</dbReference>
<evidence type="ECO:0000313" key="5">
    <source>
        <dbReference type="EMBL" id="RHC17092.1"/>
    </source>
</evidence>
<dbReference type="PANTHER" id="PTHR18964:SF165">
    <property type="entry name" value="BETA-GLUCOSIDE KINASE"/>
    <property type="match status" value="1"/>
</dbReference>
<dbReference type="InterPro" id="IPR049874">
    <property type="entry name" value="ROK_cs"/>
</dbReference>
<reference evidence="2 8" key="2">
    <citation type="journal article" date="2019" name="Nat. Med.">
        <title>A library of human gut bacterial isolates paired with longitudinal multiomics data enables mechanistic microbiome research.</title>
        <authorList>
            <person name="Poyet M."/>
            <person name="Groussin M."/>
            <person name="Gibbons S.M."/>
            <person name="Avila-Pacheco J."/>
            <person name="Jiang X."/>
            <person name="Kearney S.M."/>
            <person name="Perrotta A.R."/>
            <person name="Berdy B."/>
            <person name="Zhao S."/>
            <person name="Lieberman T.D."/>
            <person name="Swanson P.K."/>
            <person name="Smith M."/>
            <person name="Roesemann S."/>
            <person name="Alexander J.E."/>
            <person name="Rich S.A."/>
            <person name="Livny J."/>
            <person name="Vlamakis H."/>
            <person name="Clish C."/>
            <person name="Bullock K."/>
            <person name="Deik A."/>
            <person name="Scott J."/>
            <person name="Pierce K.A."/>
            <person name="Xavier R.J."/>
            <person name="Alm E.J."/>
        </authorList>
    </citation>
    <scope>NUCLEOTIDE SEQUENCE [LARGE SCALE GENOMIC DNA]</scope>
    <source>
        <strain evidence="2 8">BIOML-A1</strain>
    </source>
</reference>
<dbReference type="Proteomes" id="UP000284465">
    <property type="component" value="Unassembled WGS sequence"/>
</dbReference>
<proteinExistence type="inferred from homology"/>
<comment type="similarity">
    <text evidence="1">Belongs to the ROK (NagC/XylR) family.</text>
</comment>
<dbReference type="SUPFAM" id="SSF53067">
    <property type="entry name" value="Actin-like ATPase domain"/>
    <property type="match status" value="1"/>
</dbReference>
<protein>
    <submittedName>
        <fullName evidence="4">ROK family protein</fullName>
    </submittedName>
</protein>
<gene>
    <name evidence="5" type="ORF">DW856_09515</name>
    <name evidence="4" type="ORF">DW927_06205</name>
    <name evidence="3" type="ORF">GCK47_02835</name>
    <name evidence="2" type="ORF">GMD50_02440</name>
</gene>
<dbReference type="CDD" id="cd24068">
    <property type="entry name" value="ASKHA_NBD_ROK_FnNanK-like"/>
    <property type="match status" value="1"/>
</dbReference>
<accession>A0A3R6A4N2</accession>
<dbReference type="Proteomes" id="UP000283513">
    <property type="component" value="Unassembled WGS sequence"/>
</dbReference>
<evidence type="ECO:0000313" key="3">
    <source>
        <dbReference type="EMBL" id="MVQ44673.1"/>
    </source>
</evidence>
<evidence type="ECO:0000313" key="6">
    <source>
        <dbReference type="Proteomes" id="UP000283513"/>
    </source>
</evidence>
<dbReference type="EMBL" id="WGGT01000002">
    <property type="protein sequence ID" value="MVQ44673.1"/>
    <property type="molecule type" value="Genomic_DNA"/>
</dbReference>
<evidence type="ECO:0000313" key="8">
    <source>
        <dbReference type="Proteomes" id="UP000478483"/>
    </source>
</evidence>
<sequence>MSNGKTYLGVDIGGTSVKLGLVDEQGVIRYSEAYDVAFDRYETPILKTVLKSMKLFLAEHEVTEQELAGIGVSATGGIDTVNGVVIGSAGHIQNWEGSRIKEEMEKMFHLPTTVLNDANAAALGEMWIGAAADRRNVIVMTVGTGVGGGIIVDSKILLGANGLAGEIGHIVINSDGELCSCGNHGCMEHYGSTTALIRRVRDAASCGKIILPEEQELDGRFIFSEAEKGSTAMLELLDSWIDDIASGLVGLVHIFNPELILIGGGVSAQKELFIDRLREKVMARCMPHFVKHLELKAAELGNDAGLIGAVYYCIQQNDLVCDK</sequence>
<comment type="caution">
    <text evidence="4">The sequence shown here is derived from an EMBL/GenBank/DDBJ whole genome shotgun (WGS) entry which is preliminary data.</text>
</comment>
<dbReference type="InterPro" id="IPR043129">
    <property type="entry name" value="ATPase_NBD"/>
</dbReference>
<organism evidence="4 7">
    <name type="scientific">Roseburia intestinalis</name>
    <dbReference type="NCBI Taxonomy" id="166486"/>
    <lineage>
        <taxon>Bacteria</taxon>
        <taxon>Bacillati</taxon>
        <taxon>Bacillota</taxon>
        <taxon>Clostridia</taxon>
        <taxon>Lachnospirales</taxon>
        <taxon>Lachnospiraceae</taxon>
        <taxon>Roseburia</taxon>
    </lineage>
</organism>
<dbReference type="Proteomes" id="UP000479531">
    <property type="component" value="Unassembled WGS sequence"/>
</dbReference>
<dbReference type="Pfam" id="PF00480">
    <property type="entry name" value="ROK"/>
    <property type="match status" value="1"/>
</dbReference>
<dbReference type="RefSeq" id="WP_118412509.1">
    <property type="nucleotide sequence ID" value="NZ_JAQEFF010000016.1"/>
</dbReference>
<reference evidence="6 7" key="1">
    <citation type="submission" date="2018-08" db="EMBL/GenBank/DDBJ databases">
        <title>A genome reference for cultivated species of the human gut microbiota.</title>
        <authorList>
            <person name="Zou Y."/>
            <person name="Xue W."/>
            <person name="Luo G."/>
        </authorList>
    </citation>
    <scope>NUCLEOTIDE SEQUENCE [LARGE SCALE GENOMIC DNA]</scope>
    <source>
        <strain evidence="5 6">AM37-1AC</strain>
        <strain evidence="4 7">AM43-11</strain>
    </source>
</reference>
<evidence type="ECO:0000313" key="4">
    <source>
        <dbReference type="EMBL" id="RHA68310.1"/>
    </source>
</evidence>
<evidence type="ECO:0000313" key="7">
    <source>
        <dbReference type="Proteomes" id="UP000284465"/>
    </source>
</evidence>
<dbReference type="EMBL" id="WNAJ01000002">
    <property type="protein sequence ID" value="MTR83928.1"/>
    <property type="molecule type" value="Genomic_DNA"/>
</dbReference>
<dbReference type="Gene3D" id="3.30.420.40">
    <property type="match status" value="2"/>
</dbReference>
<dbReference type="Proteomes" id="UP000478483">
    <property type="component" value="Unassembled WGS sequence"/>
</dbReference>
<reference evidence="3 9" key="3">
    <citation type="submission" date="2019-10" db="EMBL/GenBank/DDBJ databases">
        <title>Roseburia spp. ameliorate alcoholic fatty liver via restoration of gut barrier function.</title>
        <authorList>
            <person name="Seo B."/>
            <person name="Ko G."/>
        </authorList>
    </citation>
    <scope>NUCLEOTIDE SEQUENCE [LARGE SCALE GENOMIC DNA]</scope>
    <source>
        <strain evidence="3 9">SNUG30017</strain>
    </source>
</reference>
<dbReference type="InterPro" id="IPR000600">
    <property type="entry name" value="ROK"/>
</dbReference>
<dbReference type="PANTHER" id="PTHR18964">
    <property type="entry name" value="ROK (REPRESSOR, ORF, KINASE) FAMILY"/>
    <property type="match status" value="1"/>
</dbReference>
<evidence type="ECO:0000313" key="2">
    <source>
        <dbReference type="EMBL" id="MTR83928.1"/>
    </source>
</evidence>
<evidence type="ECO:0000313" key="9">
    <source>
        <dbReference type="Proteomes" id="UP000479531"/>
    </source>
</evidence>
<name>A0A3R6A4N2_9FIRM</name>
<dbReference type="AlphaFoldDB" id="A0A3R6A4N2"/>
<evidence type="ECO:0000256" key="1">
    <source>
        <dbReference type="ARBA" id="ARBA00006479"/>
    </source>
</evidence>